<name>A0A8J6NJI6_9CHLR</name>
<dbReference type="Pfam" id="PF00224">
    <property type="entry name" value="PK"/>
    <property type="match status" value="1"/>
</dbReference>
<evidence type="ECO:0000256" key="3">
    <source>
        <dbReference type="ARBA" id="ARBA00012142"/>
    </source>
</evidence>
<dbReference type="InterPro" id="IPR040442">
    <property type="entry name" value="Pyrv_kinase-like_dom_sf"/>
</dbReference>
<dbReference type="EMBL" id="JACNJN010000121">
    <property type="protein sequence ID" value="MBC8335750.1"/>
    <property type="molecule type" value="Genomic_DNA"/>
</dbReference>
<dbReference type="GO" id="GO:0005524">
    <property type="term" value="F:ATP binding"/>
    <property type="evidence" value="ECO:0007669"/>
    <property type="project" value="UniProtKB-KW"/>
</dbReference>
<evidence type="ECO:0000256" key="4">
    <source>
        <dbReference type="ARBA" id="ARBA00022679"/>
    </source>
</evidence>
<dbReference type="InterPro" id="IPR015813">
    <property type="entry name" value="Pyrv/PenolPyrv_kinase-like_dom"/>
</dbReference>
<evidence type="ECO:0000256" key="11">
    <source>
        <dbReference type="ARBA" id="ARBA00023317"/>
    </source>
</evidence>
<keyword evidence="11" id="KW-0670">Pyruvate</keyword>
<dbReference type="SUPFAM" id="SSF51621">
    <property type="entry name" value="Phosphoenolpyruvate/pyruvate domain"/>
    <property type="match status" value="1"/>
</dbReference>
<proteinExistence type="inferred from homology"/>
<protein>
    <recommendedName>
        <fullName evidence="3 12">Pyruvate kinase</fullName>
        <ecNumber evidence="3 12">2.7.1.40</ecNumber>
    </recommendedName>
</protein>
<dbReference type="PRINTS" id="PR01050">
    <property type="entry name" value="PYRUVTKNASE"/>
</dbReference>
<dbReference type="InterPro" id="IPR001697">
    <property type="entry name" value="Pyr_Knase"/>
</dbReference>
<dbReference type="Proteomes" id="UP000614469">
    <property type="component" value="Unassembled WGS sequence"/>
</dbReference>
<comment type="pathway">
    <text evidence="1 12">Carbohydrate degradation; glycolysis; pyruvate from D-glyceraldehyde 3-phosphate: step 5/5.</text>
</comment>
<evidence type="ECO:0000313" key="15">
    <source>
        <dbReference type="Proteomes" id="UP000614469"/>
    </source>
</evidence>
<evidence type="ECO:0000256" key="12">
    <source>
        <dbReference type="RuleBase" id="RU000504"/>
    </source>
</evidence>
<organism evidence="14 15">
    <name type="scientific">Candidatus Desulfolinea nitratireducens</name>
    <dbReference type="NCBI Taxonomy" id="2841698"/>
    <lineage>
        <taxon>Bacteria</taxon>
        <taxon>Bacillati</taxon>
        <taxon>Chloroflexota</taxon>
        <taxon>Anaerolineae</taxon>
        <taxon>Anaerolineales</taxon>
        <taxon>Anaerolineales incertae sedis</taxon>
        <taxon>Candidatus Desulfolinea</taxon>
    </lineage>
</organism>
<comment type="caution">
    <text evidence="14">The sequence shown here is derived from an EMBL/GenBank/DDBJ whole genome shotgun (WGS) entry which is preliminary data.</text>
</comment>
<accession>A0A8J6NJI6</accession>
<keyword evidence="4 12" id="KW-0808">Transferase</keyword>
<gene>
    <name evidence="14" type="ORF">H8E29_10815</name>
</gene>
<feature type="domain" description="Pyruvate kinase barrel" evidence="13">
    <location>
        <begin position="89"/>
        <end position="271"/>
    </location>
</feature>
<evidence type="ECO:0000256" key="10">
    <source>
        <dbReference type="ARBA" id="ARBA00023152"/>
    </source>
</evidence>
<sequence>MSLQVIVTTPPYADYLEEIVAHPLVSGFRLNTIMPTKDGPGEAIDRLRTYGQPLWVDLKGRQLRIVGSASPPFTEIRISHPIKVDTPVTAFFSDGTEQARIVAVDGNRLILESGPRRVVGLGESINIIHPSLQILGTLTENDIAYLQAMKERGMKKVMLSYVEKLSDIEEVKSVLPDAEIILKIETQAGLKFAEKYGHKYGRLAAARGDLFIEVPQPHKIISALKKIIHADPNAIVASRFLDSLAYHPVPSSADISDVAFLLTEGYKTFMLGDIICLERDTLVEALNLLDAISTQI</sequence>
<evidence type="ECO:0000256" key="1">
    <source>
        <dbReference type="ARBA" id="ARBA00004997"/>
    </source>
</evidence>
<keyword evidence="6" id="KW-0547">Nucleotide-binding</keyword>
<dbReference type="GO" id="GO:0000287">
    <property type="term" value="F:magnesium ion binding"/>
    <property type="evidence" value="ECO:0007669"/>
    <property type="project" value="InterPro"/>
</dbReference>
<dbReference type="EC" id="2.7.1.40" evidence="3 12"/>
<dbReference type="InterPro" id="IPR015793">
    <property type="entry name" value="Pyrv_Knase_brl"/>
</dbReference>
<dbReference type="GO" id="GO:0016301">
    <property type="term" value="F:kinase activity"/>
    <property type="evidence" value="ECO:0007669"/>
    <property type="project" value="UniProtKB-KW"/>
</dbReference>
<keyword evidence="9 12" id="KW-0460">Magnesium</keyword>
<dbReference type="UniPathway" id="UPA00109">
    <property type="reaction ID" value="UER00188"/>
</dbReference>
<evidence type="ECO:0000256" key="6">
    <source>
        <dbReference type="ARBA" id="ARBA00022741"/>
    </source>
</evidence>
<evidence type="ECO:0000256" key="7">
    <source>
        <dbReference type="ARBA" id="ARBA00022777"/>
    </source>
</evidence>
<evidence type="ECO:0000256" key="5">
    <source>
        <dbReference type="ARBA" id="ARBA00022723"/>
    </source>
</evidence>
<dbReference type="GO" id="GO:0004743">
    <property type="term" value="F:pyruvate kinase activity"/>
    <property type="evidence" value="ECO:0007669"/>
    <property type="project" value="UniProtKB-EC"/>
</dbReference>
<evidence type="ECO:0000256" key="2">
    <source>
        <dbReference type="ARBA" id="ARBA00008663"/>
    </source>
</evidence>
<evidence type="ECO:0000256" key="9">
    <source>
        <dbReference type="ARBA" id="ARBA00022842"/>
    </source>
</evidence>
<keyword evidence="7 12" id="KW-0418">Kinase</keyword>
<keyword evidence="5" id="KW-0479">Metal-binding</keyword>
<dbReference type="Gene3D" id="3.20.20.60">
    <property type="entry name" value="Phosphoenolpyruvate-binding domains"/>
    <property type="match status" value="1"/>
</dbReference>
<evidence type="ECO:0000256" key="8">
    <source>
        <dbReference type="ARBA" id="ARBA00022840"/>
    </source>
</evidence>
<comment type="catalytic activity">
    <reaction evidence="12">
        <text>pyruvate + ATP = phosphoenolpyruvate + ADP + H(+)</text>
        <dbReference type="Rhea" id="RHEA:18157"/>
        <dbReference type="ChEBI" id="CHEBI:15361"/>
        <dbReference type="ChEBI" id="CHEBI:15378"/>
        <dbReference type="ChEBI" id="CHEBI:30616"/>
        <dbReference type="ChEBI" id="CHEBI:58702"/>
        <dbReference type="ChEBI" id="CHEBI:456216"/>
        <dbReference type="EC" id="2.7.1.40"/>
    </reaction>
</comment>
<dbReference type="AlphaFoldDB" id="A0A8J6NJI6"/>
<reference evidence="14 15" key="1">
    <citation type="submission" date="2020-08" db="EMBL/GenBank/DDBJ databases">
        <title>Bridging the membrane lipid divide: bacteria of the FCB group superphylum have the potential to synthesize archaeal ether lipids.</title>
        <authorList>
            <person name="Villanueva L."/>
            <person name="Von Meijenfeldt F.A.B."/>
            <person name="Westbye A.B."/>
            <person name="Yadav S."/>
            <person name="Hopmans E.C."/>
            <person name="Dutilh B.E."/>
            <person name="Sinninghe Damste J.S."/>
        </authorList>
    </citation>
    <scope>NUCLEOTIDE SEQUENCE [LARGE SCALE GENOMIC DNA]</scope>
    <source>
        <strain evidence="14">NIOZ-UU36</strain>
    </source>
</reference>
<comment type="similarity">
    <text evidence="2 12">Belongs to the pyruvate kinase family.</text>
</comment>
<evidence type="ECO:0000313" key="14">
    <source>
        <dbReference type="EMBL" id="MBC8335750.1"/>
    </source>
</evidence>
<keyword evidence="10 12" id="KW-0324">Glycolysis</keyword>
<dbReference type="PANTHER" id="PTHR11817">
    <property type="entry name" value="PYRUVATE KINASE"/>
    <property type="match status" value="1"/>
</dbReference>
<dbReference type="GO" id="GO:0030955">
    <property type="term" value="F:potassium ion binding"/>
    <property type="evidence" value="ECO:0007669"/>
    <property type="project" value="InterPro"/>
</dbReference>
<keyword evidence="8" id="KW-0067">ATP-binding</keyword>
<evidence type="ECO:0000259" key="13">
    <source>
        <dbReference type="Pfam" id="PF00224"/>
    </source>
</evidence>